<accession>A0A067LB15</accession>
<dbReference type="GO" id="GO:0004566">
    <property type="term" value="F:beta-glucuronidase activity"/>
    <property type="evidence" value="ECO:0007669"/>
    <property type="project" value="TreeGrafter"/>
</dbReference>
<feature type="domain" description="Remorin C-terminal" evidence="3">
    <location>
        <begin position="374"/>
        <end position="475"/>
    </location>
</feature>
<dbReference type="GO" id="GO:0009505">
    <property type="term" value="C:plant-type cell wall"/>
    <property type="evidence" value="ECO:0007669"/>
    <property type="project" value="TreeGrafter"/>
</dbReference>
<name>A0A067LB15_JATCU</name>
<feature type="compositionally biased region" description="Basic and acidic residues" evidence="2">
    <location>
        <begin position="448"/>
        <end position="465"/>
    </location>
</feature>
<dbReference type="PANTHER" id="PTHR14363:SF13">
    <property type="entry name" value="OS07G0598400 PROTEIN"/>
    <property type="match status" value="1"/>
</dbReference>
<evidence type="ECO:0000259" key="3">
    <source>
        <dbReference type="Pfam" id="PF03763"/>
    </source>
</evidence>
<keyword evidence="5" id="KW-1185">Reference proteome</keyword>
<feature type="region of interest" description="Disordered" evidence="2">
    <location>
        <begin position="446"/>
        <end position="480"/>
    </location>
</feature>
<feature type="compositionally biased region" description="Basic and acidic residues" evidence="2">
    <location>
        <begin position="277"/>
        <end position="299"/>
    </location>
</feature>
<dbReference type="InterPro" id="IPR005516">
    <property type="entry name" value="Remorin_C"/>
</dbReference>
<evidence type="ECO:0000313" key="5">
    <source>
        <dbReference type="Proteomes" id="UP000027138"/>
    </source>
</evidence>
<feature type="compositionally biased region" description="Polar residues" evidence="2">
    <location>
        <begin position="154"/>
        <end position="163"/>
    </location>
</feature>
<feature type="compositionally biased region" description="Basic and acidic residues" evidence="2">
    <location>
        <begin position="309"/>
        <end position="335"/>
    </location>
</feature>
<organism evidence="4 5">
    <name type="scientific">Jatropha curcas</name>
    <name type="common">Barbados nut</name>
    <dbReference type="NCBI Taxonomy" id="180498"/>
    <lineage>
        <taxon>Eukaryota</taxon>
        <taxon>Viridiplantae</taxon>
        <taxon>Streptophyta</taxon>
        <taxon>Embryophyta</taxon>
        <taxon>Tracheophyta</taxon>
        <taxon>Spermatophyta</taxon>
        <taxon>Magnoliopsida</taxon>
        <taxon>eudicotyledons</taxon>
        <taxon>Gunneridae</taxon>
        <taxon>Pentapetalae</taxon>
        <taxon>rosids</taxon>
        <taxon>fabids</taxon>
        <taxon>Malpighiales</taxon>
        <taxon>Euphorbiaceae</taxon>
        <taxon>Crotonoideae</taxon>
        <taxon>Jatropheae</taxon>
        <taxon>Jatropha</taxon>
    </lineage>
</organism>
<evidence type="ECO:0000256" key="2">
    <source>
        <dbReference type="SAM" id="MobiDB-lite"/>
    </source>
</evidence>
<reference evidence="4 5" key="1">
    <citation type="journal article" date="2014" name="PLoS ONE">
        <title>Global Analysis of Gene Expression Profiles in Physic Nut (Jatropha curcas L.) Seedlings Exposed to Salt Stress.</title>
        <authorList>
            <person name="Zhang L."/>
            <person name="Zhang C."/>
            <person name="Wu P."/>
            <person name="Chen Y."/>
            <person name="Li M."/>
            <person name="Jiang H."/>
            <person name="Wu G."/>
        </authorList>
    </citation>
    <scope>NUCLEOTIDE SEQUENCE [LARGE SCALE GENOMIC DNA]</scope>
    <source>
        <strain evidence="5">cv. GZQX0401</strain>
        <tissue evidence="4">Young leaves</tissue>
    </source>
</reference>
<feature type="region of interest" description="Disordered" evidence="2">
    <location>
        <begin position="150"/>
        <end position="182"/>
    </location>
</feature>
<dbReference type="Proteomes" id="UP000027138">
    <property type="component" value="Unassembled WGS sequence"/>
</dbReference>
<dbReference type="PANTHER" id="PTHR14363">
    <property type="entry name" value="HEPARANASE-RELATED"/>
    <property type="match status" value="1"/>
</dbReference>
<dbReference type="OrthoDB" id="1879425at2759"/>
<proteinExistence type="inferred from homology"/>
<dbReference type="STRING" id="180498.A0A067LB15"/>
<feature type="compositionally biased region" description="Basic and acidic residues" evidence="2">
    <location>
        <begin position="223"/>
        <end position="241"/>
    </location>
</feature>
<gene>
    <name evidence="4" type="ORF">JCGZ_15681</name>
</gene>
<protein>
    <recommendedName>
        <fullName evidence="3">Remorin C-terminal domain-containing protein</fullName>
    </recommendedName>
</protein>
<evidence type="ECO:0000313" key="4">
    <source>
        <dbReference type="EMBL" id="KDP41274.1"/>
    </source>
</evidence>
<sequence>MERWDQLHDFFNQTSALLWHRLMGKNVLATYHAGSPYLKAYSHCSKQKPGITLLLMNLQNSTSFYVMVSDDENPEPNGLEGAKPREEYHLTPKDGDVLSDVVLLNETPLLLTDSFDIPAMNPKFHYDPLMGTLECCLHKSLVLVASTRVRLARPQQSTEGPSSSRERRISFQKTPSFKEEKKRSQNWFRRQISWQMNQDYDSIGLEQATAVAAAAYAVSTMKESSKIPEKKKISSEGREPSFARTKSRKEPAPTVPSPELKKIKEIPEPSFSRIKSRKEGEDSVRHPEIPAVKTQEKVVDAPQIKKGRTFAEEQSSRTDEIQPESVEPKPDKPAIRPEVAMPKPDLSATIKPETSPAKFDGPTSRRPGIGGGGTEADIWERDELARIKKKYEELNARILSWENKKKAKSRRKLDKIESELERKRIKAFEQFHSEVDDINQIAGGARVKAKERQRKEELKAKEKANQIRKTGKAPNSRSCF</sequence>
<feature type="region of interest" description="Disordered" evidence="2">
    <location>
        <begin position="219"/>
        <end position="377"/>
    </location>
</feature>
<comment type="similarity">
    <text evidence="1">Belongs to the remorin family.</text>
</comment>
<dbReference type="Pfam" id="PF03763">
    <property type="entry name" value="Remorin_C"/>
    <property type="match status" value="1"/>
</dbReference>
<evidence type="ECO:0000256" key="1">
    <source>
        <dbReference type="ARBA" id="ARBA00005711"/>
    </source>
</evidence>
<dbReference type="EMBL" id="KK914318">
    <property type="protein sequence ID" value="KDP41274.1"/>
    <property type="molecule type" value="Genomic_DNA"/>
</dbReference>
<dbReference type="AlphaFoldDB" id="A0A067LB15"/>